<dbReference type="EMBL" id="BMAT01010515">
    <property type="protein sequence ID" value="GFS27429.1"/>
    <property type="molecule type" value="Genomic_DNA"/>
</dbReference>
<dbReference type="PANTHER" id="PTHR24088">
    <property type="entry name" value="28S RIBOSOMAL PROTEIN S17, MITOCHONDRIAL"/>
    <property type="match status" value="1"/>
</dbReference>
<protein>
    <submittedName>
        <fullName evidence="1">28S ribosomal protein S17, mitochondrial</fullName>
    </submittedName>
</protein>
<comment type="caution">
    <text evidence="1">The sequence shown here is derived from an EMBL/GenBank/DDBJ whole genome shotgun (WGS) entry which is preliminary data.</text>
</comment>
<keyword evidence="1" id="KW-0689">Ribosomal protein</keyword>
<dbReference type="GO" id="GO:0005763">
    <property type="term" value="C:mitochondrial small ribosomal subunit"/>
    <property type="evidence" value="ECO:0007669"/>
    <property type="project" value="InterPro"/>
</dbReference>
<dbReference type="GO" id="GO:0003735">
    <property type="term" value="F:structural constituent of ribosome"/>
    <property type="evidence" value="ECO:0007669"/>
    <property type="project" value="InterPro"/>
</dbReference>
<dbReference type="Gene3D" id="2.40.50.140">
    <property type="entry name" value="Nucleic acid-binding proteins"/>
    <property type="match status" value="1"/>
</dbReference>
<dbReference type="InterPro" id="IPR039193">
    <property type="entry name" value="Ribosomal_uS17m_metazoa"/>
</dbReference>
<reference evidence="1 2" key="1">
    <citation type="journal article" date="2021" name="Elife">
        <title>Chloroplast acquisition without the gene transfer in kleptoplastic sea slugs, Plakobranchus ocellatus.</title>
        <authorList>
            <person name="Maeda T."/>
            <person name="Takahashi S."/>
            <person name="Yoshida T."/>
            <person name="Shimamura S."/>
            <person name="Takaki Y."/>
            <person name="Nagai Y."/>
            <person name="Toyoda A."/>
            <person name="Suzuki Y."/>
            <person name="Arimoto A."/>
            <person name="Ishii H."/>
            <person name="Satoh N."/>
            <person name="Nishiyama T."/>
            <person name="Hasebe M."/>
            <person name="Maruyama T."/>
            <person name="Minagawa J."/>
            <person name="Obokata J."/>
            <person name="Shigenobu S."/>
        </authorList>
    </citation>
    <scope>NUCLEOTIDE SEQUENCE [LARGE SCALE GENOMIC DNA]</scope>
</reference>
<evidence type="ECO:0000313" key="1">
    <source>
        <dbReference type="EMBL" id="GFS27429.1"/>
    </source>
</evidence>
<dbReference type="SUPFAM" id="SSF50249">
    <property type="entry name" value="Nucleic acid-binding proteins"/>
    <property type="match status" value="1"/>
</dbReference>
<keyword evidence="2" id="KW-1185">Reference proteome</keyword>
<evidence type="ECO:0000313" key="2">
    <source>
        <dbReference type="Proteomes" id="UP000762676"/>
    </source>
</evidence>
<dbReference type="InterPro" id="IPR012340">
    <property type="entry name" value="NA-bd_OB-fold"/>
</dbReference>
<sequence length="125" mass="14429">MASKVMLLGQVLQREVLKPRVVNVRVMQQVFDKHLNMFFPESKDYKVIEQEVKVNSGDIVRIEKLNEKLTVEVEHKVVEVVFPIGRTVDPITGRRCRGMNFIDGKARQEEAERIANSTMPDNYSL</sequence>
<dbReference type="Proteomes" id="UP000762676">
    <property type="component" value="Unassembled WGS sequence"/>
</dbReference>
<dbReference type="PANTHER" id="PTHR24088:SF0">
    <property type="entry name" value="SMALL RIBOSOMAL SUBUNIT PROTEIN US17M"/>
    <property type="match status" value="1"/>
</dbReference>
<dbReference type="AlphaFoldDB" id="A0AAV4JZE5"/>
<name>A0AAV4JZE5_9GAST</name>
<organism evidence="1 2">
    <name type="scientific">Elysia marginata</name>
    <dbReference type="NCBI Taxonomy" id="1093978"/>
    <lineage>
        <taxon>Eukaryota</taxon>
        <taxon>Metazoa</taxon>
        <taxon>Spiralia</taxon>
        <taxon>Lophotrochozoa</taxon>
        <taxon>Mollusca</taxon>
        <taxon>Gastropoda</taxon>
        <taxon>Heterobranchia</taxon>
        <taxon>Euthyneura</taxon>
        <taxon>Panpulmonata</taxon>
        <taxon>Sacoglossa</taxon>
        <taxon>Placobranchoidea</taxon>
        <taxon>Plakobranchidae</taxon>
        <taxon>Elysia</taxon>
    </lineage>
</organism>
<dbReference type="GO" id="GO:0032543">
    <property type="term" value="P:mitochondrial translation"/>
    <property type="evidence" value="ECO:0007669"/>
    <property type="project" value="TreeGrafter"/>
</dbReference>
<accession>A0AAV4JZE5</accession>
<proteinExistence type="predicted"/>
<gene>
    <name evidence="1" type="ORF">ElyMa_005268400</name>
</gene>
<keyword evidence="1" id="KW-0687">Ribonucleoprotein</keyword>